<dbReference type="Proteomes" id="UP001152755">
    <property type="component" value="Unassembled WGS sequence"/>
</dbReference>
<keyword evidence="2" id="KW-0255">Endonuclease</keyword>
<organism evidence="2 3">
    <name type="scientific">Speluncibacter jeojiensis</name>
    <dbReference type="NCBI Taxonomy" id="2710754"/>
    <lineage>
        <taxon>Bacteria</taxon>
        <taxon>Bacillati</taxon>
        <taxon>Actinomycetota</taxon>
        <taxon>Actinomycetes</taxon>
        <taxon>Mycobacteriales</taxon>
        <taxon>Speluncibacteraceae</taxon>
        <taxon>Speluncibacter</taxon>
    </lineage>
</organism>
<dbReference type="SUPFAM" id="SSF52980">
    <property type="entry name" value="Restriction endonuclease-like"/>
    <property type="match status" value="1"/>
</dbReference>
<comment type="caution">
    <text evidence="2">The sequence shown here is derived from an EMBL/GenBank/DDBJ whole genome shotgun (WGS) entry which is preliminary data.</text>
</comment>
<dbReference type="Pfam" id="PF05685">
    <property type="entry name" value="Uma2"/>
    <property type="match status" value="1"/>
</dbReference>
<feature type="domain" description="Putative restriction endonuclease" evidence="1">
    <location>
        <begin position="24"/>
        <end position="169"/>
    </location>
</feature>
<evidence type="ECO:0000259" key="1">
    <source>
        <dbReference type="Pfam" id="PF05685"/>
    </source>
</evidence>
<dbReference type="AlphaFoldDB" id="A0A9X4LZ76"/>
<keyword evidence="3" id="KW-1185">Reference proteome</keyword>
<evidence type="ECO:0000313" key="2">
    <source>
        <dbReference type="EMBL" id="MDG3015073.1"/>
    </source>
</evidence>
<gene>
    <name evidence="2" type="ORF">NVS88_10965</name>
</gene>
<dbReference type="Gene3D" id="3.90.1570.10">
    <property type="entry name" value="tt1808, chain A"/>
    <property type="match status" value="1"/>
</dbReference>
<accession>A0A9X4LZ76</accession>
<dbReference type="InterPro" id="IPR012296">
    <property type="entry name" value="Nuclease_put_TT1808"/>
</dbReference>
<dbReference type="CDD" id="cd06260">
    <property type="entry name" value="DUF820-like"/>
    <property type="match status" value="1"/>
</dbReference>
<keyword evidence="2" id="KW-0378">Hydrolase</keyword>
<keyword evidence="2" id="KW-0540">Nuclease</keyword>
<reference evidence="2" key="1">
    <citation type="submission" date="2022-08" db="EMBL/GenBank/DDBJ databases">
        <title>Genome analysis of Corynebacteriales strain.</title>
        <authorList>
            <person name="Lee S.D."/>
        </authorList>
    </citation>
    <scope>NUCLEOTIDE SEQUENCE</scope>
    <source>
        <strain evidence="2">D3-21</strain>
    </source>
</reference>
<dbReference type="InterPro" id="IPR008538">
    <property type="entry name" value="Uma2"/>
</dbReference>
<evidence type="ECO:0000313" key="3">
    <source>
        <dbReference type="Proteomes" id="UP001152755"/>
    </source>
</evidence>
<dbReference type="PANTHER" id="PTHR35400">
    <property type="entry name" value="SLR1083 PROTEIN"/>
    <property type="match status" value="1"/>
</dbReference>
<dbReference type="GO" id="GO:0004519">
    <property type="term" value="F:endonuclease activity"/>
    <property type="evidence" value="ECO:0007669"/>
    <property type="project" value="UniProtKB-KW"/>
</dbReference>
<dbReference type="InterPro" id="IPR011335">
    <property type="entry name" value="Restrct_endonuc-II-like"/>
</dbReference>
<name>A0A9X4LZ76_9ACTN</name>
<dbReference type="PANTHER" id="PTHR35400:SF3">
    <property type="entry name" value="SLL1072 PROTEIN"/>
    <property type="match status" value="1"/>
</dbReference>
<dbReference type="RefSeq" id="WP_277833810.1">
    <property type="nucleotide sequence ID" value="NZ_JAAIVF010000005.1"/>
</dbReference>
<proteinExistence type="predicted"/>
<sequence length="189" mass="20642">MASPTVPDHLVTLDEWNSRPRYERFVVEVVAGVPVIEPRPMLLHQRVANRLVTALDRQLPDELSAVGHIELLLESSPLTVRCPDVLVVGSALVAANRRRARATDVSLVVEVVSECTRRTDRVTKFAEYARAGIGRYWIVDIAGTPRLSAFESSGAGYVPVGELVGDGRLIVAGREVALDVAALTARRPR</sequence>
<protein>
    <submittedName>
        <fullName evidence="2">Uma2 family endonuclease</fullName>
    </submittedName>
</protein>
<dbReference type="EMBL" id="JANRHA010000006">
    <property type="protein sequence ID" value="MDG3015073.1"/>
    <property type="molecule type" value="Genomic_DNA"/>
</dbReference>